<dbReference type="Proteomes" id="UP000298656">
    <property type="component" value="Chromosome 2"/>
</dbReference>
<keyword evidence="1" id="KW-0472">Membrane</keyword>
<organism evidence="2 3">
    <name type="scientific">Trinickia violacea</name>
    <dbReference type="NCBI Taxonomy" id="2571746"/>
    <lineage>
        <taxon>Bacteria</taxon>
        <taxon>Pseudomonadati</taxon>
        <taxon>Pseudomonadota</taxon>
        <taxon>Betaproteobacteria</taxon>
        <taxon>Burkholderiales</taxon>
        <taxon>Burkholderiaceae</taxon>
        <taxon>Trinickia</taxon>
    </lineage>
</organism>
<dbReference type="RefSeq" id="WP_137334845.1">
    <property type="nucleotide sequence ID" value="NZ_CP040078.1"/>
</dbReference>
<protein>
    <submittedName>
        <fullName evidence="2">Uncharacterized protein</fullName>
    </submittedName>
</protein>
<keyword evidence="1" id="KW-1133">Transmembrane helix</keyword>
<keyword evidence="3" id="KW-1185">Reference proteome</keyword>
<sequence length="589" mass="63874">MLDALESVSKAHTGLTTHFLSNTVKTSLAKMGTETKVSIGTGVAVAVGVTIASIATGGLALGVLIGLGAGSYLLKNIIEKIGAELNRPSRNWLKNFPSAKPKQDAEMGAFLTVEASDSLRRAVDHFRMMKTIGDEIKNATTHHFVSCEDAINYAKAVSRFIHHSDKVRNYTLPSLDLLIFYLGQYEELTKIWGVEEAKISAALQTWFENHGDGRCCPHGDSKNVCYATSFADPNAMPFKRHAEATRTLPASFPPVPPAPADANAVLISEILADLEARRAKIIAGMHASNNATRNYSADRLTTMTTHVVTRDRAGVSVGGPVTDEMHVVRLNKLLDAVWRQVDRPGYFVRAARRAEHWYTRRTRSEKAGALISELLAVGSIFVPFVGEANALTKLGQSAISSSITTAVLVGDKVGLNLLKGSDGIAIRSNLLAHELVEAHATTEIREAAAGVEKVMSKLMLHFGKAAKAIESIQNSPPAIESCNDAMAWSTKVAEIVLQMEKVSRYAGPCVGMVHVLTNQCYAWTEAESDVWWEMESNVAEWLRTPAAHEHCRIGGTKCYGPKHHLAGANFLGRGGTWVHLTNDPHSPLT</sequence>
<reference evidence="2 3" key="1">
    <citation type="submission" date="2019-05" db="EMBL/GenBank/DDBJ databases">
        <title>Burkholderia sp. DHOD12, isolated from subtropical forest soil.</title>
        <authorList>
            <person name="Gao Z.-H."/>
            <person name="Qiu L.-H."/>
        </authorList>
    </citation>
    <scope>NUCLEOTIDE SEQUENCE [LARGE SCALE GENOMIC DNA]</scope>
    <source>
        <strain evidence="2 3">DHOD12</strain>
    </source>
</reference>
<evidence type="ECO:0000256" key="1">
    <source>
        <dbReference type="SAM" id="Phobius"/>
    </source>
</evidence>
<name>A0A4P8ISP0_9BURK</name>
<accession>A0A4P8ISP0</accession>
<dbReference type="KEGG" id="tvl:FAZ95_23035"/>
<feature type="transmembrane region" description="Helical" evidence="1">
    <location>
        <begin position="43"/>
        <end position="74"/>
    </location>
</feature>
<dbReference type="EMBL" id="CP040078">
    <property type="protein sequence ID" value="QCP52072.1"/>
    <property type="molecule type" value="Genomic_DNA"/>
</dbReference>
<proteinExistence type="predicted"/>
<gene>
    <name evidence="2" type="ORF">FAZ95_23035</name>
</gene>
<evidence type="ECO:0000313" key="2">
    <source>
        <dbReference type="EMBL" id="QCP52072.1"/>
    </source>
</evidence>
<keyword evidence="1" id="KW-0812">Transmembrane</keyword>
<evidence type="ECO:0000313" key="3">
    <source>
        <dbReference type="Proteomes" id="UP000298656"/>
    </source>
</evidence>
<dbReference type="AlphaFoldDB" id="A0A4P8ISP0"/>
<dbReference type="OrthoDB" id="9122239at2"/>